<keyword evidence="16" id="KW-1185">Reference proteome</keyword>
<reference evidence="15 17" key="2">
    <citation type="submission" date="2016-10" db="EMBL/GenBank/DDBJ databases">
        <authorList>
            <person name="de Groot N.N."/>
        </authorList>
    </citation>
    <scope>NUCLEOTIDE SEQUENCE [LARGE SCALE GENOMIC DNA]</scope>
    <source>
        <strain evidence="15 17">DSM 23048</strain>
    </source>
</reference>
<evidence type="ECO:0000313" key="17">
    <source>
        <dbReference type="Proteomes" id="UP000183077"/>
    </source>
</evidence>
<name>A0A163X1V1_9FLAO</name>
<dbReference type="OrthoDB" id="9805019at2"/>
<dbReference type="InterPro" id="IPR048631">
    <property type="entry name" value="SecD_1st"/>
</dbReference>
<feature type="transmembrane region" description="Helical" evidence="9">
    <location>
        <begin position="617"/>
        <end position="640"/>
    </location>
</feature>
<dbReference type="Pfam" id="PF02355">
    <property type="entry name" value="SecD_SecF_C"/>
    <property type="match status" value="2"/>
</dbReference>
<comment type="similarity">
    <text evidence="9">Belongs to the SecD/SecF family. SecD subfamily.</text>
</comment>
<evidence type="ECO:0000313" key="15">
    <source>
        <dbReference type="EMBL" id="SEI80847.1"/>
    </source>
</evidence>
<keyword evidence="7 9" id="KW-0811">Translocation</keyword>
<evidence type="ECO:0000256" key="2">
    <source>
        <dbReference type="ARBA" id="ARBA00022448"/>
    </source>
</evidence>
<dbReference type="Gene3D" id="1.20.1640.10">
    <property type="entry name" value="Multidrug efflux transporter AcrB transmembrane domain"/>
    <property type="match status" value="2"/>
</dbReference>
<comment type="similarity">
    <text evidence="10">Belongs to the SecD/SecF family. SecF subfamily.</text>
</comment>
<evidence type="ECO:0000256" key="6">
    <source>
        <dbReference type="ARBA" id="ARBA00022989"/>
    </source>
</evidence>
<dbReference type="GO" id="GO:0006605">
    <property type="term" value="P:protein targeting"/>
    <property type="evidence" value="ECO:0007669"/>
    <property type="project" value="UniProtKB-UniRule"/>
</dbReference>
<evidence type="ECO:0000256" key="1">
    <source>
        <dbReference type="ARBA" id="ARBA00004651"/>
    </source>
</evidence>
<feature type="transmembrane region" description="Helical" evidence="9">
    <location>
        <begin position="836"/>
        <end position="859"/>
    </location>
</feature>
<dbReference type="InterPro" id="IPR048634">
    <property type="entry name" value="SecD_SecF_C"/>
</dbReference>
<comment type="caution">
    <text evidence="9">Lacks conserved residue(s) required for the propagation of feature annotation.</text>
</comment>
<dbReference type="EMBL" id="LQNU01000073">
    <property type="protein sequence ID" value="KZE77177.1"/>
    <property type="molecule type" value="Genomic_DNA"/>
</dbReference>
<dbReference type="PRINTS" id="PR01755">
    <property type="entry name" value="SECFTRNLCASE"/>
</dbReference>
<evidence type="ECO:0000256" key="9">
    <source>
        <dbReference type="HAMAP-Rule" id="MF_01463"/>
    </source>
</evidence>
<dbReference type="Pfam" id="PF22599">
    <property type="entry name" value="SecDF_P1_head"/>
    <property type="match status" value="1"/>
</dbReference>
<dbReference type="PANTHER" id="PTHR30081:SF1">
    <property type="entry name" value="PROTEIN TRANSLOCASE SUBUNIT SECD"/>
    <property type="match status" value="1"/>
</dbReference>
<gene>
    <name evidence="10" type="primary">secF</name>
    <name evidence="9" type="synonym">secD</name>
    <name evidence="14" type="ORF">AV926_14705</name>
    <name evidence="15" type="ORF">SAMN04488018_10535</name>
</gene>
<dbReference type="InterPro" id="IPR054384">
    <property type="entry name" value="SecDF_P1_head"/>
</dbReference>
<dbReference type="SUPFAM" id="SSF82866">
    <property type="entry name" value="Multidrug efflux transporter AcrB transmembrane domain"/>
    <property type="match status" value="2"/>
</dbReference>
<dbReference type="GO" id="GO:0043952">
    <property type="term" value="P:protein transport by the Sec complex"/>
    <property type="evidence" value="ECO:0007669"/>
    <property type="project" value="UniProtKB-UniRule"/>
</dbReference>
<feature type="transmembrane region" description="Helical" evidence="9">
    <location>
        <begin position="490"/>
        <end position="508"/>
    </location>
</feature>
<comment type="subcellular location">
    <subcellularLocation>
        <location evidence="1 9">Cell membrane</location>
        <topology evidence="1 9">Multi-pass membrane protein</topology>
    </subcellularLocation>
</comment>
<keyword evidence="8 9" id="KW-0472">Membrane</keyword>
<comment type="subunit">
    <text evidence="10">Forms a complex with SecD. Part of the essential Sec protein translocation apparatus which comprises SecA, SecYEG and auxiliary proteins SecDF. Other proteins may also be involved.</text>
</comment>
<evidence type="ECO:0000256" key="5">
    <source>
        <dbReference type="ARBA" id="ARBA00022927"/>
    </source>
</evidence>
<dbReference type="AlphaFoldDB" id="A0A163X1V1"/>
<evidence type="ECO:0000259" key="13">
    <source>
        <dbReference type="Pfam" id="PF22599"/>
    </source>
</evidence>
<dbReference type="NCBIfam" id="TIGR01129">
    <property type="entry name" value="secD"/>
    <property type="match status" value="1"/>
</dbReference>
<dbReference type="Pfam" id="PF21760">
    <property type="entry name" value="SecD_1st"/>
    <property type="match status" value="1"/>
</dbReference>
<dbReference type="GO" id="GO:0005886">
    <property type="term" value="C:plasma membrane"/>
    <property type="evidence" value="ECO:0007669"/>
    <property type="project" value="UniProtKB-SubCell"/>
</dbReference>
<evidence type="ECO:0000256" key="7">
    <source>
        <dbReference type="ARBA" id="ARBA00023010"/>
    </source>
</evidence>
<evidence type="ECO:0000259" key="12">
    <source>
        <dbReference type="Pfam" id="PF21760"/>
    </source>
</evidence>
<dbReference type="Proteomes" id="UP000183077">
    <property type="component" value="Unassembled WGS sequence"/>
</dbReference>
<dbReference type="InterPro" id="IPR022645">
    <property type="entry name" value="SecD/SecF_bac"/>
</dbReference>
<evidence type="ECO:0000313" key="14">
    <source>
        <dbReference type="EMBL" id="KZE77177.1"/>
    </source>
</evidence>
<dbReference type="InterPro" id="IPR005665">
    <property type="entry name" value="SecF_bac"/>
</dbReference>
<comment type="function">
    <text evidence="9">Part of the Sec protein translocase complex. Interacts with the SecYEG preprotein conducting channel. SecDF uses the proton motive force (PMF) to complete protein translocation after the ATP-dependent function of SecA.</text>
</comment>
<dbReference type="HAMAP" id="MF_01463_B">
    <property type="entry name" value="SecD_B"/>
    <property type="match status" value="1"/>
</dbReference>
<dbReference type="GO" id="GO:0015450">
    <property type="term" value="F:protein-transporting ATPase activity"/>
    <property type="evidence" value="ECO:0007669"/>
    <property type="project" value="InterPro"/>
</dbReference>
<dbReference type="Proteomes" id="UP000076630">
    <property type="component" value="Unassembled WGS sequence"/>
</dbReference>
<accession>A0A163X1V1</accession>
<evidence type="ECO:0000313" key="16">
    <source>
        <dbReference type="Proteomes" id="UP000076630"/>
    </source>
</evidence>
<proteinExistence type="inferred from homology"/>
<evidence type="ECO:0000256" key="8">
    <source>
        <dbReference type="ARBA" id="ARBA00023136"/>
    </source>
</evidence>
<dbReference type="InterPro" id="IPR005791">
    <property type="entry name" value="SecD"/>
</dbReference>
<dbReference type="InterPro" id="IPR055344">
    <property type="entry name" value="SecD_SecF_C_bact"/>
</dbReference>
<dbReference type="Gene3D" id="3.30.70.3220">
    <property type="match status" value="1"/>
</dbReference>
<keyword evidence="3 9" id="KW-1003">Cell membrane</keyword>
<dbReference type="PANTHER" id="PTHR30081">
    <property type="entry name" value="PROTEIN-EXPORT MEMBRANE PROTEIN SEC"/>
    <property type="match status" value="1"/>
</dbReference>
<evidence type="ECO:0000259" key="11">
    <source>
        <dbReference type="Pfam" id="PF02355"/>
    </source>
</evidence>
<dbReference type="Pfam" id="PF07549">
    <property type="entry name" value="Sec_GG"/>
    <property type="match status" value="2"/>
</dbReference>
<dbReference type="GeneID" id="82256644"/>
<evidence type="ECO:0000256" key="4">
    <source>
        <dbReference type="ARBA" id="ARBA00022692"/>
    </source>
</evidence>
<dbReference type="NCBIfam" id="TIGR00916">
    <property type="entry name" value="2A0604s01"/>
    <property type="match status" value="2"/>
</dbReference>
<comment type="subunit">
    <text evidence="9">Forms a complex with SecF. Part of the essential Sec protein translocation apparatus which comprises SecA, SecYEG and auxiliary proteins SecDF. Other proteins may also be involved.</text>
</comment>
<feature type="domain" description="Protein export membrane protein SecD/SecF C-terminal" evidence="11">
    <location>
        <begin position="791"/>
        <end position="971"/>
    </location>
</feature>
<evidence type="ECO:0000256" key="3">
    <source>
        <dbReference type="ARBA" id="ARBA00022475"/>
    </source>
</evidence>
<evidence type="ECO:0000256" key="10">
    <source>
        <dbReference type="HAMAP-Rule" id="MF_01464"/>
    </source>
</evidence>
<feature type="transmembrane region" description="Helical" evidence="9">
    <location>
        <begin position="7"/>
        <end position="27"/>
    </location>
</feature>
<keyword evidence="6 9" id="KW-1133">Transmembrane helix</keyword>
<keyword evidence="5 9" id="KW-0653">Protein transport</keyword>
<sequence length="997" mass="109261">MQNKGLVKFFAIIFALVSIYQLSFTFVTNHYEDKAKAFAGGDSTKELQYLDSIGNQTVFLGQTFNEVRAKQINKGLDLEGGINVTLQISIKDILKGLANNSKNATFNKALAEAESQRQGNQSYLDAFYTAFDKESKGNVKLASADIFANRNLSEITVGMSDSQVKAILDKKVKESIESAYRVFRERIDKFGVSQPNIQMLGDTGRILVELPGAKDVDRIKNLLQSTAQLEFWETYKVDEIGNYIMAANEYLKTTEKQPAQNAQAAKTENKANSDVEALLGTVAKDSMGNTANKEFNPLLDLFAMGGQQGSPILGYFQTKDTVKVNAYLNRADVRNLLPADQKYARFAWGKPSKKAPDLVELYALKTNREGIPPLSGSVVTSAQDEYDQFSRPVVGMTMSPKGAKIWEELTGKAYTENSNIAIVLDNIVYSAPGVTSGPISGGRSSISGDFTVADAKDLANILRAGKLPAGADIVQSEIVGPSLGQQAIDAGMLSAVAGLIIVAAWMAFYYGRAGWYANVALLANLLFLFGILASLGAVLTLPGIAGIVLTMGTAVDANIIISERAKECLRKGMNLADTIKESYSWHGAMRPIVDANVTHILTGVILFAFGSGPIKGFATTLLIGIATSLFTSIFIARIFMDRDVKAGRSLAFCTGITKNWFTNFHFDFLKVKKFTYGLSLIIVVVSFASFFVNGFDQGTDFVGGRTFQVKFDKEVTANEVSDKLGEVFGVNVEAKVFGNKQQLKLTTKYKVEEEGAAVDQEVNEKLYEGLKGYYSSPMTYEQFVNATEGKTLGVIQASKVGPSMAKDVKQNAYWAVLGSMAAIFVYLVISFRKWQYSLGAIVSVAHDVIFVLGIYSLTYKFMPWHMEIDQHFIAAILTVIGYSMNDTVIVFDRVREYIAGKTKGDFNKIVNDSVNTTLSRTINTSLTLILVLLIMFVFGGDSIRGFIFAMLIGIIVGTYSSLFLATPVLVDTMPRKDKEEIERRHKEAQEELIAEKA</sequence>
<organism evidence="14 16">
    <name type="scientific">Myroides marinus</name>
    <dbReference type="NCBI Taxonomy" id="703342"/>
    <lineage>
        <taxon>Bacteria</taxon>
        <taxon>Pseudomonadati</taxon>
        <taxon>Bacteroidota</taxon>
        <taxon>Flavobacteriia</taxon>
        <taxon>Flavobacteriales</taxon>
        <taxon>Flavobacteriaceae</taxon>
        <taxon>Myroides</taxon>
    </lineage>
</organism>
<feature type="domain" description="Protein translocase subunit SecDF P1" evidence="12">
    <location>
        <begin position="177"/>
        <end position="233"/>
    </location>
</feature>
<dbReference type="GO" id="GO:0065002">
    <property type="term" value="P:intracellular protein transmembrane transport"/>
    <property type="evidence" value="ECO:0007669"/>
    <property type="project" value="UniProtKB-UniRule"/>
</dbReference>
<dbReference type="HAMAP" id="MF_01464_B">
    <property type="entry name" value="SecF_B"/>
    <property type="match status" value="1"/>
</dbReference>
<feature type="transmembrane region" description="Helical" evidence="9">
    <location>
        <begin position="922"/>
        <end position="940"/>
    </location>
</feature>
<feature type="transmembrane region" description="Helical" evidence="9">
    <location>
        <begin position="871"/>
        <end position="891"/>
    </location>
</feature>
<keyword evidence="2 9" id="KW-0813">Transport</keyword>
<protein>
    <recommendedName>
        <fullName evidence="9 10">Multifunctional fusion protein</fullName>
    </recommendedName>
    <domain>
        <recommendedName>
            <fullName evidence="9">Protein translocase subunit SecD</fullName>
        </recommendedName>
    </domain>
    <domain>
        <recommendedName>
            <fullName evidence="10">Protein-export membrane protein SecF</fullName>
        </recommendedName>
    </domain>
</protein>
<dbReference type="RefSeq" id="WP_038987136.1">
    <property type="nucleotide sequence ID" value="NZ_FNYS01000005.1"/>
</dbReference>
<feature type="transmembrane region" description="Helical" evidence="9">
    <location>
        <begin position="946"/>
        <end position="970"/>
    </location>
</feature>
<feature type="domain" description="Protein export membrane protein SecD/SecF C-terminal" evidence="11">
    <location>
        <begin position="472"/>
        <end position="637"/>
    </location>
</feature>
<dbReference type="InterPro" id="IPR022813">
    <property type="entry name" value="SecD/SecF_arch_bac"/>
</dbReference>
<dbReference type="NCBIfam" id="NF009585">
    <property type="entry name" value="PRK13024.1-5"/>
    <property type="match status" value="1"/>
</dbReference>
<feature type="transmembrane region" description="Helical" evidence="9">
    <location>
        <begin position="674"/>
        <end position="692"/>
    </location>
</feature>
<dbReference type="EMBL" id="FNYS01000005">
    <property type="protein sequence ID" value="SEI80847.1"/>
    <property type="molecule type" value="Genomic_DNA"/>
</dbReference>
<reference evidence="14 16" key="1">
    <citation type="submission" date="2016-01" db="EMBL/GenBank/DDBJ databases">
        <title>Whole genome sequencing of Myroides marinus L41.</title>
        <authorList>
            <person name="Hong K.W."/>
        </authorList>
    </citation>
    <scope>NUCLEOTIDE SEQUENCE [LARGE SCALE GENOMIC DNA]</scope>
    <source>
        <strain evidence="14 16">L41</strain>
    </source>
</reference>
<dbReference type="NCBIfam" id="TIGR00966">
    <property type="entry name" value="transloc_SecF"/>
    <property type="match status" value="1"/>
</dbReference>
<keyword evidence="4 9" id="KW-0812">Transmembrane</keyword>
<dbReference type="InterPro" id="IPR022646">
    <property type="entry name" value="SecD/SecF_CS"/>
</dbReference>
<dbReference type="Gene3D" id="3.30.1360.200">
    <property type="match status" value="1"/>
</dbReference>
<feature type="transmembrane region" description="Helical" evidence="9">
    <location>
        <begin position="812"/>
        <end position="829"/>
    </location>
</feature>
<feature type="domain" description="SecDF P1 head subdomain" evidence="13">
    <location>
        <begin position="373"/>
        <end position="469"/>
    </location>
</feature>